<dbReference type="Proteomes" id="UP000077069">
    <property type="component" value="Unassembled WGS sequence"/>
</dbReference>
<dbReference type="InParanoid" id="A0A177CGR2"/>
<dbReference type="EMBL" id="KV441552">
    <property type="protein sequence ID" value="OAG06411.1"/>
    <property type="molecule type" value="Genomic_DNA"/>
</dbReference>
<dbReference type="RefSeq" id="XP_018036776.1">
    <property type="nucleotide sequence ID" value="XM_018187350.1"/>
</dbReference>
<dbReference type="AlphaFoldDB" id="A0A177CGR2"/>
<protein>
    <submittedName>
        <fullName evidence="2">Uncharacterized protein</fullName>
    </submittedName>
</protein>
<reference evidence="2 3" key="1">
    <citation type="submission" date="2016-05" db="EMBL/GenBank/DDBJ databases">
        <title>Comparative analysis of secretome profiles of manganese(II)-oxidizing ascomycete fungi.</title>
        <authorList>
            <consortium name="DOE Joint Genome Institute"/>
            <person name="Zeiner C.A."/>
            <person name="Purvine S.O."/>
            <person name="Zink E.M."/>
            <person name="Wu S."/>
            <person name="Pasa-Tolic L."/>
            <person name="Chaput D.L."/>
            <person name="Haridas S."/>
            <person name="Grigoriev I.V."/>
            <person name="Santelli C.M."/>
            <person name="Hansel C.M."/>
        </authorList>
    </citation>
    <scope>NUCLEOTIDE SEQUENCE [LARGE SCALE GENOMIC DNA]</scope>
    <source>
        <strain evidence="2 3">AP3s5-JAC2a</strain>
    </source>
</reference>
<feature type="region of interest" description="Disordered" evidence="1">
    <location>
        <begin position="1"/>
        <end position="22"/>
    </location>
</feature>
<evidence type="ECO:0000313" key="3">
    <source>
        <dbReference type="Proteomes" id="UP000077069"/>
    </source>
</evidence>
<keyword evidence="3" id="KW-1185">Reference proteome</keyword>
<accession>A0A177CGR2</accession>
<evidence type="ECO:0000313" key="2">
    <source>
        <dbReference type="EMBL" id="OAG06411.1"/>
    </source>
</evidence>
<dbReference type="GeneID" id="28770836"/>
<organism evidence="2 3">
    <name type="scientific">Paraphaeosphaeria sporulosa</name>
    <dbReference type="NCBI Taxonomy" id="1460663"/>
    <lineage>
        <taxon>Eukaryota</taxon>
        <taxon>Fungi</taxon>
        <taxon>Dikarya</taxon>
        <taxon>Ascomycota</taxon>
        <taxon>Pezizomycotina</taxon>
        <taxon>Dothideomycetes</taxon>
        <taxon>Pleosporomycetidae</taxon>
        <taxon>Pleosporales</taxon>
        <taxon>Massarineae</taxon>
        <taxon>Didymosphaeriaceae</taxon>
        <taxon>Paraphaeosphaeria</taxon>
    </lineage>
</organism>
<evidence type="ECO:0000256" key="1">
    <source>
        <dbReference type="SAM" id="MobiDB-lite"/>
    </source>
</evidence>
<proteinExistence type="predicted"/>
<name>A0A177CGR2_9PLEO</name>
<sequence>MTYDVRPPSVLDHPPSSNHAPVLRAACNPRFLAMTRYQPPSKPSTGMHTPKLGPRLSQDPINLIYAAAHNLHAEAPTSRASSHDDLSIPIPIPHRFRILSPNTTLRHCMLRTSKRVQRYKSRVNKEVLKMAQGYGRRWYLGGTTTAVHIRRSLSSYRRSPFRTSHPLQPAALASARSGCAAA</sequence>
<gene>
    <name evidence="2" type="ORF">CC84DRAFT_763766</name>
</gene>